<dbReference type="InterPro" id="IPR035994">
    <property type="entry name" value="Nucleoside_phosphorylase_sf"/>
</dbReference>
<dbReference type="InterPro" id="IPR053137">
    <property type="entry name" value="NLR-like"/>
</dbReference>
<dbReference type="GO" id="GO:0009116">
    <property type="term" value="P:nucleoside metabolic process"/>
    <property type="evidence" value="ECO:0007669"/>
    <property type="project" value="InterPro"/>
</dbReference>
<organism evidence="3 4">
    <name type="scientific">Colletotrichum spaethianum</name>
    <dbReference type="NCBI Taxonomy" id="700344"/>
    <lineage>
        <taxon>Eukaryota</taxon>
        <taxon>Fungi</taxon>
        <taxon>Dikarya</taxon>
        <taxon>Ascomycota</taxon>
        <taxon>Pezizomycotina</taxon>
        <taxon>Sordariomycetes</taxon>
        <taxon>Hypocreomycetidae</taxon>
        <taxon>Glomerellales</taxon>
        <taxon>Glomerellaceae</taxon>
        <taxon>Colletotrichum</taxon>
        <taxon>Colletotrichum spaethianum species complex</taxon>
    </lineage>
</organism>
<dbReference type="Gene3D" id="3.40.50.1580">
    <property type="entry name" value="Nucleoside phosphorylase domain"/>
    <property type="match status" value="1"/>
</dbReference>
<dbReference type="SUPFAM" id="SSF53167">
    <property type="entry name" value="Purine and uridine phosphorylases"/>
    <property type="match status" value="1"/>
</dbReference>
<feature type="compositionally biased region" description="Acidic residues" evidence="1">
    <location>
        <begin position="239"/>
        <end position="255"/>
    </location>
</feature>
<dbReference type="RefSeq" id="XP_049124127.1">
    <property type="nucleotide sequence ID" value="XM_049268170.1"/>
</dbReference>
<proteinExistence type="predicted"/>
<evidence type="ECO:0000313" key="3">
    <source>
        <dbReference type="EMBL" id="GKT41777.1"/>
    </source>
</evidence>
<feature type="compositionally biased region" description="Basic and acidic residues" evidence="1">
    <location>
        <begin position="218"/>
        <end position="238"/>
    </location>
</feature>
<evidence type="ECO:0000313" key="4">
    <source>
        <dbReference type="Proteomes" id="UP001055115"/>
    </source>
</evidence>
<dbReference type="Pfam" id="PF01048">
    <property type="entry name" value="PNP_UDP_1"/>
    <property type="match status" value="1"/>
</dbReference>
<dbReference type="PANTHER" id="PTHR46082:SF11">
    <property type="entry name" value="AAA+ ATPASE DOMAIN-CONTAINING PROTEIN-RELATED"/>
    <property type="match status" value="1"/>
</dbReference>
<comment type="caution">
    <text evidence="3">The sequence shown here is derived from an EMBL/GenBank/DDBJ whole genome shotgun (WGS) entry which is preliminary data.</text>
</comment>
<keyword evidence="4" id="KW-1185">Reference proteome</keyword>
<dbReference type="EMBL" id="BQXU01000003">
    <property type="protein sequence ID" value="GKT41777.1"/>
    <property type="molecule type" value="Genomic_DNA"/>
</dbReference>
<gene>
    <name evidence="3" type="ORF">ColSpa_01958</name>
</gene>
<name>A0AA37L4M5_9PEZI</name>
<dbReference type="GeneID" id="73322760"/>
<evidence type="ECO:0000259" key="2">
    <source>
        <dbReference type="Pfam" id="PF01048"/>
    </source>
</evidence>
<accession>A0AA37L4M5</accession>
<evidence type="ECO:0000256" key="1">
    <source>
        <dbReference type="SAM" id="MobiDB-lite"/>
    </source>
</evidence>
<dbReference type="AlphaFoldDB" id="A0AA37L4M5"/>
<dbReference type="GO" id="GO:0003824">
    <property type="term" value="F:catalytic activity"/>
    <property type="evidence" value="ECO:0007669"/>
    <property type="project" value="InterPro"/>
</dbReference>
<feature type="region of interest" description="Disordered" evidence="1">
    <location>
        <begin position="218"/>
        <end position="257"/>
    </location>
</feature>
<sequence length="383" mass="42486">MVGDEGGNGERPKKRSVYRHDQYTVGWVCALSKELTAAMAMLDETHPDLPKAPNDHNTYTLGSMGGHNIVIACLPKGQYGTVSAATVATCMIMTFPAIKFELMVGIGGGVPVKARLGDVVVGTPTGQFPGVVQWDIGKATDGGGFQRIGALNNPPAILITALQKLESRHELHGSRVNEYVDEMVRRYPRLRSKYERSKTLEDVLFKSEYAHVDKDSAEGHGTAFKDEEVVNDHKYSKYEEEDEDDEEEEEDEVEDGCLQCDRSKTRKRKPRTEMKVHYGLIASGNQVIKDAVRRDKLNKDLGGRVLCVEMEAAGLVNDFPCLVIRGICDYADSHKNKAWQEHAAAVAAAFAKELLGYVQPRDVDEECSVLEQMPELQKKLQES</sequence>
<feature type="domain" description="Nucleoside phosphorylase" evidence="2">
    <location>
        <begin position="271"/>
        <end position="355"/>
    </location>
</feature>
<dbReference type="InterPro" id="IPR000845">
    <property type="entry name" value="Nucleoside_phosphorylase_d"/>
</dbReference>
<dbReference type="PANTHER" id="PTHR46082">
    <property type="entry name" value="ATP/GTP-BINDING PROTEIN-RELATED"/>
    <property type="match status" value="1"/>
</dbReference>
<reference evidence="3 4" key="1">
    <citation type="submission" date="2022-03" db="EMBL/GenBank/DDBJ databases">
        <title>Genome data of Colletotrichum spp.</title>
        <authorList>
            <person name="Utami Y.D."/>
            <person name="Hiruma K."/>
        </authorList>
    </citation>
    <scope>NUCLEOTIDE SEQUENCE [LARGE SCALE GENOMIC DNA]</scope>
    <source>
        <strain evidence="3 4">MAFF 239500</strain>
    </source>
</reference>
<protein>
    <recommendedName>
        <fullName evidence="2">Nucleoside phosphorylase domain-containing protein</fullName>
    </recommendedName>
</protein>
<dbReference type="Proteomes" id="UP001055115">
    <property type="component" value="Unassembled WGS sequence"/>
</dbReference>